<accession>A0A8B7PA34</accession>
<evidence type="ECO:0000256" key="4">
    <source>
        <dbReference type="ARBA" id="ARBA00022833"/>
    </source>
</evidence>
<dbReference type="PANTHER" id="PTHR24379">
    <property type="entry name" value="KRAB AND ZINC FINGER DOMAIN-CONTAINING"/>
    <property type="match status" value="1"/>
</dbReference>
<dbReference type="Gene3D" id="3.30.160.60">
    <property type="entry name" value="Classic Zinc Finger"/>
    <property type="match status" value="1"/>
</dbReference>
<keyword evidence="2" id="KW-0677">Repeat</keyword>
<feature type="region of interest" description="Disordered" evidence="6">
    <location>
        <begin position="236"/>
        <end position="265"/>
    </location>
</feature>
<dbReference type="GO" id="GO:0008270">
    <property type="term" value="F:zinc ion binding"/>
    <property type="evidence" value="ECO:0007669"/>
    <property type="project" value="UniProtKB-KW"/>
</dbReference>
<feature type="compositionally biased region" description="Polar residues" evidence="6">
    <location>
        <begin position="540"/>
        <end position="552"/>
    </location>
</feature>
<evidence type="ECO:0000256" key="5">
    <source>
        <dbReference type="PROSITE-ProRule" id="PRU00042"/>
    </source>
</evidence>
<dbReference type="RefSeq" id="XP_047741616.1">
    <property type="nucleotide sequence ID" value="XM_047885660.1"/>
</dbReference>
<dbReference type="SUPFAM" id="SSF57667">
    <property type="entry name" value="beta-beta-alpha zinc fingers"/>
    <property type="match status" value="1"/>
</dbReference>
<feature type="compositionally biased region" description="Basic and acidic residues" evidence="6">
    <location>
        <begin position="527"/>
        <end position="537"/>
    </location>
</feature>
<dbReference type="PROSITE" id="PS00028">
    <property type="entry name" value="ZINC_FINGER_C2H2_1"/>
    <property type="match status" value="3"/>
</dbReference>
<evidence type="ECO:0000259" key="7">
    <source>
        <dbReference type="PROSITE" id="PS50157"/>
    </source>
</evidence>
<name>A0A8B7PA34_HYAAZ</name>
<proteinExistence type="predicted"/>
<keyword evidence="1" id="KW-0479">Metal-binding</keyword>
<evidence type="ECO:0000256" key="1">
    <source>
        <dbReference type="ARBA" id="ARBA00022723"/>
    </source>
</evidence>
<evidence type="ECO:0000313" key="10">
    <source>
        <dbReference type="RefSeq" id="XP_047741616.1"/>
    </source>
</evidence>
<keyword evidence="8" id="KW-1185">Reference proteome</keyword>
<dbReference type="RefSeq" id="XP_018023009.1">
    <property type="nucleotide sequence ID" value="XM_018167520.2"/>
</dbReference>
<evidence type="ECO:0000313" key="9">
    <source>
        <dbReference type="RefSeq" id="XP_018023009.1"/>
    </source>
</evidence>
<feature type="compositionally biased region" description="Basic residues" evidence="6">
    <location>
        <begin position="45"/>
        <end position="56"/>
    </location>
</feature>
<dbReference type="PANTHER" id="PTHR24379:SF117">
    <property type="entry name" value="ZINC FINGER PROTEIN WECKLE"/>
    <property type="match status" value="1"/>
</dbReference>
<evidence type="ECO:0000256" key="6">
    <source>
        <dbReference type="SAM" id="MobiDB-lite"/>
    </source>
</evidence>
<keyword evidence="3 5" id="KW-0863">Zinc-finger</keyword>
<protein>
    <submittedName>
        <fullName evidence="9 10">Zinc finger protein 28</fullName>
    </submittedName>
</protein>
<dbReference type="GeneID" id="108679012"/>
<sequence>MSDSEDGSGMGHETEERETIAPSIPIVEGIEVQTTSSCIASKNGPKSRKAQCKKTKTSSEKKSAKPTVKYECSLCDFETTNIVKHFAHKRQHRQMMNGKSYKCTLCNYACKVKGGLQRHVKRVHTKERPFTCPVCSFRTVDKPSMANHIIGKHTEDFGADVSMYVNCIRSNLIQVDEGSSVELKDIAPNEAPNEDVIETEEGPLTTLMGEGGIDQGKLSSNDSGIVLDKTSSKLECFPNKSESDPNESELTSEQKQLSSSVSTKKRTTYSVMNRRLYSTPEYREMRARKLTCEFCQKQCSSQRSLLSHFNEHKNEDVFCPICHMFIVDSECRKAHIDNHLDLDNRYLCATCLSTFPEESQVIAHQQRDHRKSINVVMECMFCPFSSRSQERFSRHMTRCHMFASDVHKHNVFDVFKMKIMLSDMKKNRTKIPVEAELLAASTSDEGTHFSERTVVEKSFGIPKMKEEAFAIGDDENSDKCADDDDLGSSFLDISANLEESLDDLEKLLDESQILDLDPIKNCQTKGKMPEKKEEKLENYAQCNRSDLSSPSDGISYESRGVADGKNSLGEVFSSSVLDLKIESTMKSSSLSLTGQMRDLPISEFNVPLELLKESVAIAARIPRVKDSIHRSKSSSVANYMCNKTDSPHSNNLQIKQKKTLKSLKIKRAQSPDSTSGGN</sequence>
<feature type="region of interest" description="Disordered" evidence="6">
    <location>
        <begin position="521"/>
        <end position="560"/>
    </location>
</feature>
<dbReference type="SMART" id="SM00355">
    <property type="entry name" value="ZnF_C2H2"/>
    <property type="match status" value="7"/>
</dbReference>
<reference evidence="9 10" key="1">
    <citation type="submission" date="2025-04" db="UniProtKB">
        <authorList>
            <consortium name="RefSeq"/>
        </authorList>
    </citation>
    <scope>IDENTIFICATION</scope>
    <source>
        <tissue evidence="9 10">Whole organism</tissue>
    </source>
</reference>
<feature type="domain" description="C2H2-type" evidence="7">
    <location>
        <begin position="101"/>
        <end position="129"/>
    </location>
</feature>
<dbReference type="InterPro" id="IPR036236">
    <property type="entry name" value="Znf_C2H2_sf"/>
</dbReference>
<evidence type="ECO:0000256" key="3">
    <source>
        <dbReference type="ARBA" id="ARBA00022771"/>
    </source>
</evidence>
<dbReference type="KEGG" id="hazt:108679012"/>
<dbReference type="PROSITE" id="PS50157">
    <property type="entry name" value="ZINC_FINGER_C2H2_2"/>
    <property type="match status" value="1"/>
</dbReference>
<feature type="region of interest" description="Disordered" evidence="6">
    <location>
        <begin position="1"/>
        <end position="60"/>
    </location>
</feature>
<dbReference type="AlphaFoldDB" id="A0A8B7PA34"/>
<keyword evidence="4" id="KW-0862">Zinc</keyword>
<dbReference type="OrthoDB" id="3561125at2759"/>
<evidence type="ECO:0000313" key="8">
    <source>
        <dbReference type="Proteomes" id="UP000694843"/>
    </source>
</evidence>
<evidence type="ECO:0000256" key="2">
    <source>
        <dbReference type="ARBA" id="ARBA00022737"/>
    </source>
</evidence>
<gene>
    <name evidence="9 10" type="primary">LOC108679012</name>
</gene>
<dbReference type="Proteomes" id="UP000694843">
    <property type="component" value="Unplaced"/>
</dbReference>
<dbReference type="InterPro" id="IPR013087">
    <property type="entry name" value="Znf_C2H2_type"/>
</dbReference>
<organism evidence="8 9">
    <name type="scientific">Hyalella azteca</name>
    <name type="common">Amphipod</name>
    <dbReference type="NCBI Taxonomy" id="294128"/>
    <lineage>
        <taxon>Eukaryota</taxon>
        <taxon>Metazoa</taxon>
        <taxon>Ecdysozoa</taxon>
        <taxon>Arthropoda</taxon>
        <taxon>Crustacea</taxon>
        <taxon>Multicrustacea</taxon>
        <taxon>Malacostraca</taxon>
        <taxon>Eumalacostraca</taxon>
        <taxon>Peracarida</taxon>
        <taxon>Amphipoda</taxon>
        <taxon>Senticaudata</taxon>
        <taxon>Talitrida</taxon>
        <taxon>Talitroidea</taxon>
        <taxon>Hyalellidae</taxon>
        <taxon>Hyalella</taxon>
    </lineage>
</organism>
<feature type="compositionally biased region" description="Polar residues" evidence="6">
    <location>
        <begin position="248"/>
        <end position="262"/>
    </location>
</feature>